<sequence length="97" mass="10881">MGNSCGSLSFVCPSPCTRESGTVTAPGMSFECRWPQSTDPTTIKKKVCRKWTNGTGPPRPSQGLRRSKGVLRNFNRALPVFQQKFFSSLIFDQTHRR</sequence>
<organism evidence="1 2">
    <name type="scientific">Nephila pilipes</name>
    <name type="common">Giant wood spider</name>
    <name type="synonym">Nephila maculata</name>
    <dbReference type="NCBI Taxonomy" id="299642"/>
    <lineage>
        <taxon>Eukaryota</taxon>
        <taxon>Metazoa</taxon>
        <taxon>Ecdysozoa</taxon>
        <taxon>Arthropoda</taxon>
        <taxon>Chelicerata</taxon>
        <taxon>Arachnida</taxon>
        <taxon>Araneae</taxon>
        <taxon>Araneomorphae</taxon>
        <taxon>Entelegynae</taxon>
        <taxon>Araneoidea</taxon>
        <taxon>Nephilidae</taxon>
        <taxon>Nephila</taxon>
    </lineage>
</organism>
<dbReference type="AlphaFoldDB" id="A0A8X6NUH7"/>
<reference evidence="1" key="1">
    <citation type="submission" date="2020-08" db="EMBL/GenBank/DDBJ databases">
        <title>Multicomponent nature underlies the extraordinary mechanical properties of spider dragline silk.</title>
        <authorList>
            <person name="Kono N."/>
            <person name="Nakamura H."/>
            <person name="Mori M."/>
            <person name="Yoshida Y."/>
            <person name="Ohtoshi R."/>
            <person name="Malay A.D."/>
            <person name="Moran D.A.P."/>
            <person name="Tomita M."/>
            <person name="Numata K."/>
            <person name="Arakawa K."/>
        </authorList>
    </citation>
    <scope>NUCLEOTIDE SEQUENCE</scope>
</reference>
<comment type="caution">
    <text evidence="1">The sequence shown here is derived from an EMBL/GenBank/DDBJ whole genome shotgun (WGS) entry which is preliminary data.</text>
</comment>
<name>A0A8X6NUH7_NEPPI</name>
<keyword evidence="2" id="KW-1185">Reference proteome</keyword>
<accession>A0A8X6NUH7</accession>
<proteinExistence type="predicted"/>
<evidence type="ECO:0000313" key="2">
    <source>
        <dbReference type="Proteomes" id="UP000887013"/>
    </source>
</evidence>
<evidence type="ECO:0000313" key="1">
    <source>
        <dbReference type="EMBL" id="GFT35731.1"/>
    </source>
</evidence>
<dbReference type="Proteomes" id="UP000887013">
    <property type="component" value="Unassembled WGS sequence"/>
</dbReference>
<protein>
    <submittedName>
        <fullName evidence="1">Uncharacterized protein</fullName>
    </submittedName>
</protein>
<gene>
    <name evidence="1" type="ORF">NPIL_165011</name>
</gene>
<dbReference type="EMBL" id="BMAW01108815">
    <property type="protein sequence ID" value="GFT35731.1"/>
    <property type="molecule type" value="Genomic_DNA"/>
</dbReference>